<comment type="similarity">
    <text evidence="1 6">Belongs to the acylphosphatase family.</text>
</comment>
<evidence type="ECO:0000256" key="4">
    <source>
        <dbReference type="ARBA" id="ARBA00047645"/>
    </source>
</evidence>
<accession>A0ABS7MIG0</accession>
<dbReference type="PANTHER" id="PTHR47268:SF4">
    <property type="entry name" value="ACYLPHOSPHATASE"/>
    <property type="match status" value="1"/>
</dbReference>
<evidence type="ECO:0000256" key="3">
    <source>
        <dbReference type="ARBA" id="ARBA00015991"/>
    </source>
</evidence>
<feature type="active site" evidence="5">
    <location>
        <position position="50"/>
    </location>
</feature>
<reference evidence="8 9" key="1">
    <citation type="submission" date="2021-08" db="EMBL/GenBank/DDBJ databases">
        <title>Collinsella faecalis sp. nov. isolated from swine faeces.</title>
        <authorList>
            <person name="Oh B.S."/>
            <person name="Lee J.H."/>
        </authorList>
    </citation>
    <scope>NUCLEOTIDE SEQUENCE [LARGE SCALE GENOMIC DNA]</scope>
    <source>
        <strain evidence="8 9">AGMB00827</strain>
    </source>
</reference>
<organism evidence="8 9">
    <name type="scientific">Collinsella ureilytica</name>
    <dbReference type="NCBI Taxonomy" id="2869515"/>
    <lineage>
        <taxon>Bacteria</taxon>
        <taxon>Bacillati</taxon>
        <taxon>Actinomycetota</taxon>
        <taxon>Coriobacteriia</taxon>
        <taxon>Coriobacteriales</taxon>
        <taxon>Coriobacteriaceae</taxon>
        <taxon>Collinsella</taxon>
    </lineage>
</organism>
<proteinExistence type="inferred from homology"/>
<name>A0ABS7MIG0_9ACTN</name>
<gene>
    <name evidence="8" type="ORF">K6V98_01670</name>
</gene>
<dbReference type="EMBL" id="JAIMFO010000004">
    <property type="protein sequence ID" value="MBY4797072.1"/>
    <property type="molecule type" value="Genomic_DNA"/>
</dbReference>
<feature type="domain" description="Acylphosphatase-like" evidence="7">
    <location>
        <begin position="35"/>
        <end position="124"/>
    </location>
</feature>
<dbReference type="InterPro" id="IPR036046">
    <property type="entry name" value="Acylphosphatase-like_dom_sf"/>
</dbReference>
<sequence>MYSSEGKSGGGAASISACERQLIGELESRHAKHVRLALMFSGRVQGVGFRWTNQSLAHERGLVGWAQNLPDGRVSMEIEGRADRIVDHLSALHAGYRHFGARVHLDSYEWLRTDDQATNFDIRF</sequence>
<evidence type="ECO:0000256" key="2">
    <source>
        <dbReference type="ARBA" id="ARBA00012150"/>
    </source>
</evidence>
<dbReference type="SUPFAM" id="SSF54975">
    <property type="entry name" value="Acylphosphatase/BLUF domain-like"/>
    <property type="match status" value="1"/>
</dbReference>
<evidence type="ECO:0000256" key="6">
    <source>
        <dbReference type="RuleBase" id="RU004168"/>
    </source>
</evidence>
<evidence type="ECO:0000256" key="5">
    <source>
        <dbReference type="PROSITE-ProRule" id="PRU00520"/>
    </source>
</evidence>
<dbReference type="PROSITE" id="PS51257">
    <property type="entry name" value="PROKAR_LIPOPROTEIN"/>
    <property type="match status" value="1"/>
</dbReference>
<protein>
    <recommendedName>
        <fullName evidence="3 5">acylphosphatase</fullName>
        <ecNumber evidence="2 5">3.6.1.7</ecNumber>
    </recommendedName>
</protein>
<keyword evidence="5" id="KW-0378">Hydrolase</keyword>
<dbReference type="PROSITE" id="PS00151">
    <property type="entry name" value="ACYLPHOSPHATASE_2"/>
    <property type="match status" value="1"/>
</dbReference>
<dbReference type="InterPro" id="IPR017968">
    <property type="entry name" value="Acylphosphatase_CS"/>
</dbReference>
<comment type="catalytic activity">
    <reaction evidence="4 5">
        <text>an acyl phosphate + H2O = a carboxylate + phosphate + H(+)</text>
        <dbReference type="Rhea" id="RHEA:14965"/>
        <dbReference type="ChEBI" id="CHEBI:15377"/>
        <dbReference type="ChEBI" id="CHEBI:15378"/>
        <dbReference type="ChEBI" id="CHEBI:29067"/>
        <dbReference type="ChEBI" id="CHEBI:43474"/>
        <dbReference type="ChEBI" id="CHEBI:59918"/>
        <dbReference type="EC" id="3.6.1.7"/>
    </reaction>
</comment>
<evidence type="ECO:0000259" key="7">
    <source>
        <dbReference type="PROSITE" id="PS51160"/>
    </source>
</evidence>
<dbReference type="Gene3D" id="3.30.70.100">
    <property type="match status" value="1"/>
</dbReference>
<comment type="caution">
    <text evidence="8">The sequence shown here is derived from an EMBL/GenBank/DDBJ whole genome shotgun (WGS) entry which is preliminary data.</text>
</comment>
<dbReference type="Pfam" id="PF00708">
    <property type="entry name" value="Acylphosphatase"/>
    <property type="match status" value="1"/>
</dbReference>
<dbReference type="PROSITE" id="PS51160">
    <property type="entry name" value="ACYLPHOSPHATASE_3"/>
    <property type="match status" value="1"/>
</dbReference>
<keyword evidence="9" id="KW-1185">Reference proteome</keyword>
<feature type="active site" evidence="5">
    <location>
        <position position="68"/>
    </location>
</feature>
<dbReference type="InterPro" id="IPR020456">
    <property type="entry name" value="Acylphosphatase"/>
</dbReference>
<evidence type="ECO:0000256" key="1">
    <source>
        <dbReference type="ARBA" id="ARBA00005614"/>
    </source>
</evidence>
<evidence type="ECO:0000313" key="9">
    <source>
        <dbReference type="Proteomes" id="UP000700908"/>
    </source>
</evidence>
<dbReference type="Proteomes" id="UP000700908">
    <property type="component" value="Unassembled WGS sequence"/>
</dbReference>
<dbReference type="InterPro" id="IPR001792">
    <property type="entry name" value="Acylphosphatase-like_dom"/>
</dbReference>
<dbReference type="EC" id="3.6.1.7" evidence="2 5"/>
<evidence type="ECO:0000313" key="8">
    <source>
        <dbReference type="EMBL" id="MBY4797072.1"/>
    </source>
</evidence>
<dbReference type="PANTHER" id="PTHR47268">
    <property type="entry name" value="ACYLPHOSPHATASE"/>
    <property type="match status" value="1"/>
</dbReference>